<dbReference type="Proteomes" id="UP000282971">
    <property type="component" value="Unassembled WGS sequence"/>
</dbReference>
<organism evidence="1 2">
    <name type="scientific">Sphingomonas crocodyli</name>
    <dbReference type="NCBI Taxonomy" id="1979270"/>
    <lineage>
        <taxon>Bacteria</taxon>
        <taxon>Pseudomonadati</taxon>
        <taxon>Pseudomonadota</taxon>
        <taxon>Alphaproteobacteria</taxon>
        <taxon>Sphingomonadales</taxon>
        <taxon>Sphingomonadaceae</taxon>
        <taxon>Sphingomonas</taxon>
    </lineage>
</organism>
<reference evidence="1 2" key="1">
    <citation type="submission" date="2019-01" db="EMBL/GenBank/DDBJ databases">
        <authorList>
            <person name="Chen W.-M."/>
        </authorList>
    </citation>
    <scope>NUCLEOTIDE SEQUENCE [LARGE SCALE GENOMIC DNA]</scope>
    <source>
        <strain evidence="1 2">CCP-7</strain>
    </source>
</reference>
<comment type="caution">
    <text evidence="1">The sequence shown here is derived from an EMBL/GenBank/DDBJ whole genome shotgun (WGS) entry which is preliminary data.</text>
</comment>
<dbReference type="EMBL" id="SACN01000003">
    <property type="protein sequence ID" value="RVT90175.1"/>
    <property type="molecule type" value="Genomic_DNA"/>
</dbReference>
<evidence type="ECO:0000313" key="1">
    <source>
        <dbReference type="EMBL" id="RVT90175.1"/>
    </source>
</evidence>
<accession>A0A437LXM6</accession>
<gene>
    <name evidence="1" type="ORF">EOD43_17885</name>
</gene>
<keyword evidence="2" id="KW-1185">Reference proteome</keyword>
<evidence type="ECO:0000313" key="2">
    <source>
        <dbReference type="Proteomes" id="UP000282971"/>
    </source>
</evidence>
<sequence length="104" mass="10917">MMMSWLLAASMAAPSGAGEPAKIDVPAYGGGIACRQAFLDEYKEKSMVWSLGFWSGMNIARGETAGNGLDALGVRDKVKAVCTAQPTLPLISAVILARKTTLGR</sequence>
<protein>
    <submittedName>
        <fullName evidence="1">Uncharacterized protein</fullName>
    </submittedName>
</protein>
<name>A0A437LXM6_9SPHN</name>
<proteinExistence type="predicted"/>
<dbReference type="AlphaFoldDB" id="A0A437LXM6"/>
<dbReference type="RefSeq" id="WP_164857314.1">
    <property type="nucleotide sequence ID" value="NZ_SACN01000003.1"/>
</dbReference>